<keyword evidence="1" id="KW-0880">Kelch repeat</keyword>
<dbReference type="InterPro" id="IPR009030">
    <property type="entry name" value="Growth_fac_rcpt_cys_sf"/>
</dbReference>
<feature type="chain" id="PRO_5030773278" description="Tyrosine-protein kinase ephrin type A/B receptor-like domain-containing protein" evidence="4">
    <location>
        <begin position="47"/>
        <end position="746"/>
    </location>
</feature>
<keyword evidence="2" id="KW-0677">Repeat</keyword>
<name>A0A7S0XS47_HEMAN</name>
<feature type="region of interest" description="Disordered" evidence="3">
    <location>
        <begin position="51"/>
        <end position="96"/>
    </location>
</feature>
<evidence type="ECO:0000313" key="5">
    <source>
        <dbReference type="EMBL" id="CAD8738806.1"/>
    </source>
</evidence>
<dbReference type="InterPro" id="IPR015915">
    <property type="entry name" value="Kelch-typ_b-propeller"/>
</dbReference>
<keyword evidence="4" id="KW-0732">Signal</keyword>
<dbReference type="SUPFAM" id="SSF117281">
    <property type="entry name" value="Kelch motif"/>
    <property type="match status" value="1"/>
</dbReference>
<reference evidence="5" key="1">
    <citation type="submission" date="2021-01" db="EMBL/GenBank/DDBJ databases">
        <authorList>
            <person name="Corre E."/>
            <person name="Pelletier E."/>
            <person name="Niang G."/>
            <person name="Scheremetjew M."/>
            <person name="Finn R."/>
            <person name="Kale V."/>
            <person name="Holt S."/>
            <person name="Cochrane G."/>
            <person name="Meng A."/>
            <person name="Brown T."/>
            <person name="Cohen L."/>
        </authorList>
    </citation>
    <scope>NUCLEOTIDE SEQUENCE</scope>
    <source>
        <strain evidence="5">CCMP441</strain>
    </source>
</reference>
<feature type="compositionally biased region" description="Polar residues" evidence="3">
    <location>
        <begin position="695"/>
        <end position="709"/>
    </location>
</feature>
<sequence length="746" mass="82525">MKAPRRGAWRPRRWRRLGGVGMRPAMAAQRLLCVAVLISLSVLNTASPFHGTPPKFDGQRGSGDGQGKGPTFQGESKMNRGDFAPHNGRGGEPAAGAGRKILQAGEPSARRYATMVSVERMLYLFGGQETHTQAYDPSTSTYGGLMNDVWSLDTTQSGDMSTWVWEEKIPSQPAYAYPHHDTRWWHGEPPKVRYMHAAVALKTRVESQIGAELGRRQEDSMLVFGGMDDEFRPMNDLWHISTHTWRWIRLDRGGQVPEKRSGHSMVAVGTKVYLFGGSDRVNLNDVYELETDVKTPVWVKTETQGVKPYPRRFHGMTVVNNTKIWLFGGLATIEGQRDPIGLNDLWFLDLSSRYPTWVEVRPSVDRFRNGGENTFFVGRSGAVFQAVGRSLWIFGGKTHRNNTRRDDIWGLDTTTDSPTWYVFEPQASANNVLTQRNGAAYAKVYGHIYWWGGTSYGDGQARNIQQLGRFQAACPRGRVGSQALKNVTHHDLGCRTCWGGKDAKNVTGYGGAHTPDEGATHCDICPAGKFATGSESEGASVCRDCVPGTWSKAQMNQCFRCKPGSYSSWGATTCSICPPGSYSGERFGYCKLCTPGKYQQYPNRSSCLDCPDGGLWPYGDGRYEMVAPVEGATECVRSSTLLYKSDGKRPLEPPLHHPQVVENAANMGVYDDINVKWPWTGANITSAKVFTPEQLKNPQSDFSGNTRTAGTGHYVGEFGEIPNNNDNHFIKDAPWTQREGGQVGGL</sequence>
<dbReference type="PANTHER" id="PTHR46093">
    <property type="entry name" value="ACYL-COA-BINDING DOMAIN-CONTAINING PROTEIN 5"/>
    <property type="match status" value="1"/>
</dbReference>
<dbReference type="CDD" id="cd00185">
    <property type="entry name" value="TNFRSF"/>
    <property type="match status" value="1"/>
</dbReference>
<organism evidence="5">
    <name type="scientific">Hemiselmis andersenii</name>
    <name type="common">Cryptophyte alga</name>
    <dbReference type="NCBI Taxonomy" id="464988"/>
    <lineage>
        <taxon>Eukaryota</taxon>
        <taxon>Cryptophyceae</taxon>
        <taxon>Cryptomonadales</taxon>
        <taxon>Hemiselmidaceae</taxon>
        <taxon>Hemiselmis</taxon>
    </lineage>
</organism>
<feature type="signal peptide" evidence="4">
    <location>
        <begin position="1"/>
        <end position="46"/>
    </location>
</feature>
<proteinExistence type="predicted"/>
<evidence type="ECO:0000256" key="1">
    <source>
        <dbReference type="ARBA" id="ARBA00022441"/>
    </source>
</evidence>
<dbReference type="EMBL" id="HBFK01008796">
    <property type="protein sequence ID" value="CAD8738806.1"/>
    <property type="molecule type" value="Transcribed_RNA"/>
</dbReference>
<feature type="region of interest" description="Disordered" evidence="3">
    <location>
        <begin position="695"/>
        <end position="720"/>
    </location>
</feature>
<protein>
    <recommendedName>
        <fullName evidence="6">Tyrosine-protein kinase ephrin type A/B receptor-like domain-containing protein</fullName>
    </recommendedName>
</protein>
<evidence type="ECO:0000256" key="2">
    <source>
        <dbReference type="ARBA" id="ARBA00022737"/>
    </source>
</evidence>
<dbReference type="SUPFAM" id="SSF57184">
    <property type="entry name" value="Growth factor receptor domain"/>
    <property type="match status" value="1"/>
</dbReference>
<dbReference type="PANTHER" id="PTHR46093:SF18">
    <property type="entry name" value="FIBRONECTIN TYPE-III DOMAIN-CONTAINING PROTEIN"/>
    <property type="match status" value="1"/>
</dbReference>
<dbReference type="Gene3D" id="2.10.50.10">
    <property type="entry name" value="Tumor Necrosis Factor Receptor, subunit A, domain 2"/>
    <property type="match status" value="1"/>
</dbReference>
<evidence type="ECO:0000256" key="3">
    <source>
        <dbReference type="SAM" id="MobiDB-lite"/>
    </source>
</evidence>
<dbReference type="SMART" id="SM01411">
    <property type="entry name" value="Ephrin_rec_like"/>
    <property type="match status" value="2"/>
</dbReference>
<accession>A0A7S0XS47</accession>
<dbReference type="AlphaFoldDB" id="A0A7S0XS47"/>
<evidence type="ECO:0000256" key="4">
    <source>
        <dbReference type="SAM" id="SignalP"/>
    </source>
</evidence>
<dbReference type="Gene3D" id="2.120.10.80">
    <property type="entry name" value="Kelch-type beta propeller"/>
    <property type="match status" value="2"/>
</dbReference>
<gene>
    <name evidence="5" type="ORF">HAND1043_LOCUS5298</name>
</gene>
<dbReference type="Pfam" id="PF24681">
    <property type="entry name" value="Kelch_KLHDC2_KLHL20_DRC7"/>
    <property type="match status" value="1"/>
</dbReference>
<evidence type="ECO:0008006" key="6">
    <source>
        <dbReference type="Google" id="ProtNLM"/>
    </source>
</evidence>